<keyword evidence="2" id="KW-0472">Membrane</keyword>
<gene>
    <name evidence="3" type="primary">10</name>
    <name evidence="3" type="ORF">PBI_SQUASH_10</name>
</gene>
<dbReference type="EMBL" id="MH153813">
    <property type="protein sequence ID" value="AWN04629.1"/>
    <property type="molecule type" value="Genomic_DNA"/>
</dbReference>
<keyword evidence="4" id="KW-1185">Reference proteome</keyword>
<sequence length="240" mass="27188">MSDQIWSWALTIVGATCFYLAGGLNGRKVWWAWYIGLFAQVLWATYAFLDLEHRMGFLVGVALYGFVYVRNCVNWTREHRAAKRQHLTPEDAPVIRHPKTVRDQDFPIGMRVQLATPDRYLLEQHNVIPNETIGTVTAWSNLADDDFGVLVLWEWSNSDVRCDPRELVPLSATMTIRTGWTVPTDKFYSPYGATPQGHNAVVEEMARERAEALEAAWDEVRPRRGGPKFPKGPGAEDPGA</sequence>
<feature type="transmembrane region" description="Helical" evidence="2">
    <location>
        <begin position="6"/>
        <end position="24"/>
    </location>
</feature>
<evidence type="ECO:0000313" key="3">
    <source>
        <dbReference type="EMBL" id="AWN04629.1"/>
    </source>
</evidence>
<feature type="transmembrane region" description="Helical" evidence="2">
    <location>
        <begin position="55"/>
        <end position="73"/>
    </location>
</feature>
<dbReference type="KEGG" id="vg:54992276"/>
<keyword evidence="2" id="KW-0812">Transmembrane</keyword>
<evidence type="ECO:0000256" key="1">
    <source>
        <dbReference type="SAM" id="MobiDB-lite"/>
    </source>
</evidence>
<protein>
    <submittedName>
        <fullName evidence="3">Uncharacterized protein</fullName>
    </submittedName>
</protein>
<reference evidence="3 4" key="1">
    <citation type="submission" date="2018-04" db="EMBL/GenBank/DDBJ databases">
        <authorList>
            <person name="Fournier C.T."/>
            <person name="Kim C.J."/>
            <person name="Romero I.G."/>
            <person name="Sanchez M."/>
            <person name="Do N."/>
            <person name="Wu S."/>
            <person name="Mosier S.A."/>
            <person name="Wang J."/>
            <person name="Lund A."/>
            <person name="Moberg-Parker J."/>
            <person name="Stanton A.-C.J."/>
            <person name="Garlena R.A."/>
            <person name="Russell D.A."/>
            <person name="Pope W.H."/>
            <person name="Jacobs-Sera D."/>
            <person name="Hatfull G.F."/>
        </authorList>
    </citation>
    <scope>NUCLEOTIDE SEQUENCE [LARGE SCALE GENOMIC DNA]</scope>
</reference>
<dbReference type="GeneID" id="54992276"/>
<evidence type="ECO:0000256" key="2">
    <source>
        <dbReference type="SAM" id="Phobius"/>
    </source>
</evidence>
<organism evidence="3 4">
    <name type="scientific">Microbacterium phage Squash</name>
    <dbReference type="NCBI Taxonomy" id="2182357"/>
    <lineage>
        <taxon>Viruses</taxon>
        <taxon>Duplodnaviria</taxon>
        <taxon>Heunggongvirae</taxon>
        <taxon>Uroviricota</taxon>
        <taxon>Caudoviricetes</taxon>
        <taxon>Squashvirus</taxon>
        <taxon>Squashvirus squash</taxon>
    </lineage>
</organism>
<feature type="transmembrane region" description="Helical" evidence="2">
    <location>
        <begin position="31"/>
        <end position="49"/>
    </location>
</feature>
<accession>A0A2U8ULL8</accession>
<name>A0A2U8ULL8_9CAUD</name>
<keyword evidence="2" id="KW-1133">Transmembrane helix</keyword>
<dbReference type="Proteomes" id="UP000246514">
    <property type="component" value="Segment"/>
</dbReference>
<evidence type="ECO:0000313" key="4">
    <source>
        <dbReference type="Proteomes" id="UP000246514"/>
    </source>
</evidence>
<proteinExistence type="predicted"/>
<dbReference type="RefSeq" id="YP_009801749.1">
    <property type="nucleotide sequence ID" value="NC_047975.1"/>
</dbReference>
<feature type="region of interest" description="Disordered" evidence="1">
    <location>
        <begin position="216"/>
        <end position="240"/>
    </location>
</feature>